<dbReference type="PROSITE" id="PS51677">
    <property type="entry name" value="NODB"/>
    <property type="match status" value="1"/>
</dbReference>
<organism evidence="6 7">
    <name type="scientific">Streptomyces flavofungini</name>
    <dbReference type="NCBI Taxonomy" id="68200"/>
    <lineage>
        <taxon>Bacteria</taxon>
        <taxon>Bacillati</taxon>
        <taxon>Actinomycetota</taxon>
        <taxon>Actinomycetes</taxon>
        <taxon>Kitasatosporales</taxon>
        <taxon>Streptomycetaceae</taxon>
        <taxon>Streptomyces</taxon>
    </lineage>
</organism>
<evidence type="ECO:0000313" key="6">
    <source>
        <dbReference type="EMBL" id="MBJ3809393.1"/>
    </source>
</evidence>
<dbReference type="SUPFAM" id="SSF88713">
    <property type="entry name" value="Glycoside hydrolase/deacetylase"/>
    <property type="match status" value="1"/>
</dbReference>
<name>A0ABS0X864_9ACTN</name>
<evidence type="ECO:0000256" key="3">
    <source>
        <dbReference type="SAM" id="MobiDB-lite"/>
    </source>
</evidence>
<proteinExistence type="predicted"/>
<sequence>MAASLRFRALLTTLIAGTALFTGSFIPAAGSHGSAGHTTGATATPAPEPSPAPVARWYGSAIRLIPGQGKVVALTFNAAWNTQGLDTILKVLRQQRAPATFFLTGDFAQRHPEAVRAMSAAGHGIGNHSHSHPRFGELTPAERAGEITLAQSAIRRAGGAEPLPFFRFPYGDTTPEQIAEANALGYADIEWTTDTNGYKGTAGGMSVDKAVERALDKLVPGEIIQMHVGSSSGQLPILDAEALPRIIDAVRSRGYRVTDLRTLLTEAG</sequence>
<keyword evidence="2" id="KW-0378">Hydrolase</keyword>
<dbReference type="InterPro" id="IPR011330">
    <property type="entry name" value="Glyco_hydro/deAcase_b/a-brl"/>
</dbReference>
<comment type="caution">
    <text evidence="6">The sequence shown here is derived from an EMBL/GenBank/DDBJ whole genome shotgun (WGS) entry which is preliminary data.</text>
</comment>
<feature type="region of interest" description="Disordered" evidence="3">
    <location>
        <begin position="32"/>
        <end position="52"/>
    </location>
</feature>
<evidence type="ECO:0000256" key="4">
    <source>
        <dbReference type="SAM" id="SignalP"/>
    </source>
</evidence>
<dbReference type="EMBL" id="JAEKOZ010000011">
    <property type="protein sequence ID" value="MBJ3809393.1"/>
    <property type="molecule type" value="Genomic_DNA"/>
</dbReference>
<feature type="domain" description="NodB homology" evidence="5">
    <location>
        <begin position="70"/>
        <end position="258"/>
    </location>
</feature>
<feature type="chain" id="PRO_5045604620" evidence="4">
    <location>
        <begin position="29"/>
        <end position="268"/>
    </location>
</feature>
<dbReference type="CDD" id="cd10917">
    <property type="entry name" value="CE4_NodB_like_6s_7s"/>
    <property type="match status" value="1"/>
</dbReference>
<evidence type="ECO:0000259" key="5">
    <source>
        <dbReference type="PROSITE" id="PS51677"/>
    </source>
</evidence>
<evidence type="ECO:0000256" key="1">
    <source>
        <dbReference type="ARBA" id="ARBA00022723"/>
    </source>
</evidence>
<reference evidence="6 7" key="1">
    <citation type="submission" date="2020-12" db="EMBL/GenBank/DDBJ databases">
        <title>Streptomyces typhae sp. nov., a novel endophytic actinomycete isolated from the root of cattail pollen (Typha angustifolia L.).</title>
        <authorList>
            <person name="Peng C."/>
            <person name="Liu C."/>
        </authorList>
    </citation>
    <scope>NUCLEOTIDE SEQUENCE [LARGE SCALE GENOMIC DNA]</scope>
    <source>
        <strain evidence="6 7">JCM 4753</strain>
    </source>
</reference>
<dbReference type="InterPro" id="IPR002509">
    <property type="entry name" value="NODB_dom"/>
</dbReference>
<keyword evidence="1" id="KW-0479">Metal-binding</keyword>
<dbReference type="Proteomes" id="UP000634780">
    <property type="component" value="Unassembled WGS sequence"/>
</dbReference>
<dbReference type="PANTHER" id="PTHR10587:SF133">
    <property type="entry name" value="CHITIN DEACETYLASE 1-RELATED"/>
    <property type="match status" value="1"/>
</dbReference>
<evidence type="ECO:0000256" key="2">
    <source>
        <dbReference type="ARBA" id="ARBA00022801"/>
    </source>
</evidence>
<keyword evidence="4" id="KW-0732">Signal</keyword>
<feature type="compositionally biased region" description="Low complexity" evidence="3">
    <location>
        <begin position="32"/>
        <end position="45"/>
    </location>
</feature>
<dbReference type="InterPro" id="IPR050248">
    <property type="entry name" value="Polysacc_deacetylase_ArnD"/>
</dbReference>
<dbReference type="Gene3D" id="3.20.20.370">
    <property type="entry name" value="Glycoside hydrolase/deacetylase"/>
    <property type="match status" value="1"/>
</dbReference>
<dbReference type="Pfam" id="PF01522">
    <property type="entry name" value="Polysacc_deac_1"/>
    <property type="match status" value="1"/>
</dbReference>
<gene>
    <name evidence="6" type="ORF">JGB26_20100</name>
</gene>
<keyword evidence="7" id="KW-1185">Reference proteome</keyword>
<dbReference type="PANTHER" id="PTHR10587">
    <property type="entry name" value="GLYCOSYL TRANSFERASE-RELATED"/>
    <property type="match status" value="1"/>
</dbReference>
<evidence type="ECO:0000313" key="7">
    <source>
        <dbReference type="Proteomes" id="UP000634780"/>
    </source>
</evidence>
<feature type="signal peptide" evidence="4">
    <location>
        <begin position="1"/>
        <end position="28"/>
    </location>
</feature>
<accession>A0ABS0X864</accession>
<dbReference type="RefSeq" id="WP_190118841.1">
    <property type="nucleotide sequence ID" value="NZ_BMVR01000012.1"/>
</dbReference>
<protein>
    <submittedName>
        <fullName evidence="6">Polysaccharide deacetylase family protein</fullName>
    </submittedName>
</protein>